<comment type="caution">
    <text evidence="4">The sequence shown here is derived from an EMBL/GenBank/DDBJ whole genome shotgun (WGS) entry which is preliminary data.</text>
</comment>
<feature type="region of interest" description="Disordered" evidence="1">
    <location>
        <begin position="47"/>
        <end position="67"/>
    </location>
</feature>
<keyword evidence="2" id="KW-0472">Membrane</keyword>
<dbReference type="InterPro" id="IPR018649">
    <property type="entry name" value="SHOCT"/>
</dbReference>
<evidence type="ECO:0000259" key="3">
    <source>
        <dbReference type="Pfam" id="PF09851"/>
    </source>
</evidence>
<proteinExistence type="predicted"/>
<evidence type="ECO:0000313" key="4">
    <source>
        <dbReference type="EMBL" id="MPL70737.1"/>
    </source>
</evidence>
<dbReference type="AlphaFoldDB" id="A0A644TWD3"/>
<organism evidence="4">
    <name type="scientific">bioreactor metagenome</name>
    <dbReference type="NCBI Taxonomy" id="1076179"/>
    <lineage>
        <taxon>unclassified sequences</taxon>
        <taxon>metagenomes</taxon>
        <taxon>ecological metagenomes</taxon>
    </lineage>
</organism>
<name>A0A644TWD3_9ZZZZ</name>
<accession>A0A644TWD3</accession>
<sequence>MYRGFNGFGYGYPGFPWGWLVLGIALFVVVAGIVYIAIKVGRTKNSRIGKHEDDGAPSGPTIIPDSSSGQKALEILAERYAKGEIDAETYRAMKQELQS</sequence>
<dbReference type="EMBL" id="VSSQ01000054">
    <property type="protein sequence ID" value="MPL70737.1"/>
    <property type="molecule type" value="Genomic_DNA"/>
</dbReference>
<keyword evidence="2" id="KW-0812">Transmembrane</keyword>
<dbReference type="Pfam" id="PF09851">
    <property type="entry name" value="SHOCT"/>
    <property type="match status" value="1"/>
</dbReference>
<evidence type="ECO:0000256" key="2">
    <source>
        <dbReference type="SAM" id="Phobius"/>
    </source>
</evidence>
<feature type="transmembrane region" description="Helical" evidence="2">
    <location>
        <begin position="17"/>
        <end position="38"/>
    </location>
</feature>
<reference evidence="4" key="1">
    <citation type="submission" date="2019-08" db="EMBL/GenBank/DDBJ databases">
        <authorList>
            <person name="Kucharzyk K."/>
            <person name="Murdoch R.W."/>
            <person name="Higgins S."/>
            <person name="Loffler F."/>
        </authorList>
    </citation>
    <scope>NUCLEOTIDE SEQUENCE</scope>
</reference>
<protein>
    <recommendedName>
        <fullName evidence="3">SHOCT domain-containing protein</fullName>
    </recommendedName>
</protein>
<keyword evidence="2" id="KW-1133">Transmembrane helix</keyword>
<evidence type="ECO:0000256" key="1">
    <source>
        <dbReference type="SAM" id="MobiDB-lite"/>
    </source>
</evidence>
<feature type="domain" description="SHOCT" evidence="3">
    <location>
        <begin position="72"/>
        <end position="97"/>
    </location>
</feature>
<gene>
    <name evidence="4" type="ORF">SDC9_16498</name>
</gene>